<dbReference type="GO" id="GO:0044718">
    <property type="term" value="P:siderophore transmembrane transport"/>
    <property type="evidence" value="ECO:0007669"/>
    <property type="project" value="TreeGrafter"/>
</dbReference>
<evidence type="ECO:0000256" key="7">
    <source>
        <dbReference type="ARBA" id="ARBA00023136"/>
    </source>
</evidence>
<dbReference type="EMBL" id="QMIF01000015">
    <property type="protein sequence ID" value="TVM31564.1"/>
    <property type="molecule type" value="Genomic_DNA"/>
</dbReference>
<dbReference type="InterPro" id="IPR037066">
    <property type="entry name" value="Plug_dom_sf"/>
</dbReference>
<keyword evidence="8 15" id="KW-0675">Receptor</keyword>
<dbReference type="InterPro" id="IPR036942">
    <property type="entry name" value="Beta-barrel_TonB_sf"/>
</dbReference>
<dbReference type="Gene3D" id="2.170.130.10">
    <property type="entry name" value="TonB-dependent receptor, plug domain"/>
    <property type="match status" value="1"/>
</dbReference>
<keyword evidence="7 10" id="KW-0472">Membrane</keyword>
<comment type="caution">
    <text evidence="15">The sequence shown here is derived from an EMBL/GenBank/DDBJ whole genome shotgun (WGS) entry which is preliminary data.</text>
</comment>
<name>A0A6P1ZCZ7_9BACT</name>
<reference evidence="15 16" key="1">
    <citation type="submission" date="2018-06" db="EMBL/GenBank/DDBJ databases">
        <title>Complete genome of Desulfovibrio marinus P48SEP.</title>
        <authorList>
            <person name="Crispim J.S."/>
            <person name="Vidigal P.M.P."/>
            <person name="Silva L.C.F."/>
            <person name="Araujo L.C."/>
            <person name="Laguardia C.N."/>
            <person name="Dias R.S."/>
            <person name="Sousa M.P."/>
            <person name="Paula S.O."/>
            <person name="Silva C."/>
        </authorList>
    </citation>
    <scope>NUCLEOTIDE SEQUENCE [LARGE SCALE GENOMIC DNA]</scope>
    <source>
        <strain evidence="15 16">P48SEP</strain>
    </source>
</reference>
<dbReference type="GO" id="GO:0015344">
    <property type="term" value="F:siderophore uptake transmembrane transporter activity"/>
    <property type="evidence" value="ECO:0007669"/>
    <property type="project" value="TreeGrafter"/>
</dbReference>
<evidence type="ECO:0000256" key="10">
    <source>
        <dbReference type="PROSITE-ProRule" id="PRU01360"/>
    </source>
</evidence>
<evidence type="ECO:0000256" key="6">
    <source>
        <dbReference type="ARBA" id="ARBA00023077"/>
    </source>
</evidence>
<sequence length="720" mass="79120">MDNLLPVMVQRIILGLVMCCVCLPVAAQAQEESNASQVDITELSLETLVNLQVVTACRAKKALFKTASAGYVITSEDIRRSSATTIPDLLRTVPGVNVAQINANSWSVSVRGFGQRFSGKLLVLKDGMTIYTPTFSGVYWDIRDTMLEDVDRIEIIRGPGGAVWGANAVNGIINIITKNAADTQGGLVVAAGGTEEGISEVRYGGTVGDDLSYRIWGKGALRDASVHDDGSRGQDGWSSLRGGLRADMTPTDNDRVTVTADIFSGRVGQNTWIPSPYAPGSLYLDEYDAPYWGGNILTRLEHDFGRDVNLAVQVFFDAVELKRRFQGGVYGPDQTSTEGTYTLDFDSQIHFPIGSRHDVIAGIGYRSIWDKFTSEPYWSATMSPSHLQRSIYSAFVHDTITLWEDRLALILGCKLEHNDYTGFEVQPSARLLWTPSERHTLWAAVSRAVRTPSRAERDQLYLREPAMAITNVNLSPTAALIGAAGGVRTLLATGLASGAGAGGYSIPVIPVVQGSDDFVSEELVAIEMGYRMQPVDRFSLDIAGFVNFYDKLMVMEADNLVLGPGYALFGLKVSNGRKGTGYGVELSARWEATDWWRLDASYSYQHVDTWQRSAGRNLLPMGGTEDSPESTASLQSHMDLPSGIELDVTGRYTDELASLEVDSYLEMDARLAWSPYENLEIALIGRNLLHNHHEEFKDRIVYLGDSQIERSVLAKVTWRF</sequence>
<evidence type="ECO:0000256" key="1">
    <source>
        <dbReference type="ARBA" id="ARBA00004571"/>
    </source>
</evidence>
<evidence type="ECO:0000256" key="4">
    <source>
        <dbReference type="ARBA" id="ARBA00022692"/>
    </source>
</evidence>
<evidence type="ECO:0000256" key="8">
    <source>
        <dbReference type="ARBA" id="ARBA00023170"/>
    </source>
</evidence>
<dbReference type="SUPFAM" id="SSF56935">
    <property type="entry name" value="Porins"/>
    <property type="match status" value="1"/>
</dbReference>
<feature type="chain" id="PRO_5026801508" evidence="12">
    <location>
        <begin position="30"/>
        <end position="720"/>
    </location>
</feature>
<keyword evidence="9 10" id="KW-0998">Cell outer membrane</keyword>
<dbReference type="InterPro" id="IPR012910">
    <property type="entry name" value="Plug_dom"/>
</dbReference>
<dbReference type="Pfam" id="PF07715">
    <property type="entry name" value="Plug"/>
    <property type="match status" value="1"/>
</dbReference>
<evidence type="ECO:0000256" key="2">
    <source>
        <dbReference type="ARBA" id="ARBA00022448"/>
    </source>
</evidence>
<evidence type="ECO:0000256" key="12">
    <source>
        <dbReference type="SAM" id="SignalP"/>
    </source>
</evidence>
<evidence type="ECO:0000259" key="14">
    <source>
        <dbReference type="Pfam" id="PF07715"/>
    </source>
</evidence>
<dbReference type="RefSeq" id="WP_144306796.1">
    <property type="nucleotide sequence ID" value="NZ_QMIF01000015.1"/>
</dbReference>
<evidence type="ECO:0000256" key="5">
    <source>
        <dbReference type="ARBA" id="ARBA00022729"/>
    </source>
</evidence>
<keyword evidence="2 10" id="KW-0813">Transport</keyword>
<dbReference type="PANTHER" id="PTHR30069:SF29">
    <property type="entry name" value="HEMOGLOBIN AND HEMOGLOBIN-HAPTOGLOBIN-BINDING PROTEIN 1-RELATED"/>
    <property type="match status" value="1"/>
</dbReference>
<keyword evidence="4 10" id="KW-0812">Transmembrane</keyword>
<dbReference type="GO" id="GO:0009279">
    <property type="term" value="C:cell outer membrane"/>
    <property type="evidence" value="ECO:0007669"/>
    <property type="project" value="UniProtKB-SubCell"/>
</dbReference>
<dbReference type="PROSITE" id="PS52016">
    <property type="entry name" value="TONB_DEPENDENT_REC_3"/>
    <property type="match status" value="1"/>
</dbReference>
<proteinExistence type="inferred from homology"/>
<dbReference type="Proteomes" id="UP000434052">
    <property type="component" value="Unassembled WGS sequence"/>
</dbReference>
<gene>
    <name evidence="15" type="ORF">DQK91_18020</name>
</gene>
<evidence type="ECO:0000256" key="11">
    <source>
        <dbReference type="RuleBase" id="RU003357"/>
    </source>
</evidence>
<evidence type="ECO:0000256" key="3">
    <source>
        <dbReference type="ARBA" id="ARBA00022452"/>
    </source>
</evidence>
<keyword evidence="3 10" id="KW-1134">Transmembrane beta strand</keyword>
<dbReference type="AlphaFoldDB" id="A0A6P1ZCZ7"/>
<dbReference type="PANTHER" id="PTHR30069">
    <property type="entry name" value="TONB-DEPENDENT OUTER MEMBRANE RECEPTOR"/>
    <property type="match status" value="1"/>
</dbReference>
<evidence type="ECO:0000313" key="15">
    <source>
        <dbReference type="EMBL" id="TVM31564.1"/>
    </source>
</evidence>
<dbReference type="Gene3D" id="2.40.170.20">
    <property type="entry name" value="TonB-dependent receptor, beta-barrel domain"/>
    <property type="match status" value="1"/>
</dbReference>
<protein>
    <submittedName>
        <fullName evidence="15">TonB-dependent receptor</fullName>
    </submittedName>
</protein>
<evidence type="ECO:0000256" key="9">
    <source>
        <dbReference type="ARBA" id="ARBA00023237"/>
    </source>
</evidence>
<feature type="domain" description="TonB-dependent receptor plug" evidence="14">
    <location>
        <begin position="65"/>
        <end position="172"/>
    </location>
</feature>
<evidence type="ECO:0000313" key="16">
    <source>
        <dbReference type="Proteomes" id="UP000434052"/>
    </source>
</evidence>
<dbReference type="OrthoDB" id="9800913at2"/>
<dbReference type="InterPro" id="IPR000531">
    <property type="entry name" value="Beta-barrel_TonB"/>
</dbReference>
<comment type="subcellular location">
    <subcellularLocation>
        <location evidence="1 10">Cell outer membrane</location>
        <topology evidence="1 10">Multi-pass membrane protein</topology>
    </subcellularLocation>
</comment>
<feature type="signal peptide" evidence="12">
    <location>
        <begin position="1"/>
        <end position="29"/>
    </location>
</feature>
<keyword evidence="5 12" id="KW-0732">Signal</keyword>
<keyword evidence="6 11" id="KW-0798">TonB box</keyword>
<evidence type="ECO:0000259" key="13">
    <source>
        <dbReference type="Pfam" id="PF00593"/>
    </source>
</evidence>
<comment type="similarity">
    <text evidence="10 11">Belongs to the TonB-dependent receptor family.</text>
</comment>
<accession>A0A6P1ZCZ7</accession>
<dbReference type="InterPro" id="IPR039426">
    <property type="entry name" value="TonB-dep_rcpt-like"/>
</dbReference>
<dbReference type="Pfam" id="PF00593">
    <property type="entry name" value="TonB_dep_Rec_b-barrel"/>
    <property type="match status" value="1"/>
</dbReference>
<organism evidence="15 16">
    <name type="scientific">Oceanidesulfovibrio marinus</name>
    <dbReference type="NCBI Taxonomy" id="370038"/>
    <lineage>
        <taxon>Bacteria</taxon>
        <taxon>Pseudomonadati</taxon>
        <taxon>Thermodesulfobacteriota</taxon>
        <taxon>Desulfovibrionia</taxon>
        <taxon>Desulfovibrionales</taxon>
        <taxon>Desulfovibrionaceae</taxon>
        <taxon>Oceanidesulfovibrio</taxon>
    </lineage>
</organism>
<feature type="domain" description="TonB-dependent receptor-like beta-barrel" evidence="13">
    <location>
        <begin position="236"/>
        <end position="688"/>
    </location>
</feature>